<reference evidence="10" key="1">
    <citation type="journal article" date="2017" name="Genome Biol.">
        <title>Comparative genomics reveals high biological diversity and specific adaptations in the industrially and medically important fungal genus Aspergillus.</title>
        <authorList>
            <person name="de Vries R.P."/>
            <person name="Riley R."/>
            <person name="Wiebenga A."/>
            <person name="Aguilar-Osorio G."/>
            <person name="Amillis S."/>
            <person name="Uchima C.A."/>
            <person name="Anderluh G."/>
            <person name="Asadollahi M."/>
            <person name="Askin M."/>
            <person name="Barry K."/>
            <person name="Battaglia E."/>
            <person name="Bayram O."/>
            <person name="Benocci T."/>
            <person name="Braus-Stromeyer S.A."/>
            <person name="Caldana C."/>
            <person name="Canovas D."/>
            <person name="Cerqueira G.C."/>
            <person name="Chen F."/>
            <person name="Chen W."/>
            <person name="Choi C."/>
            <person name="Clum A."/>
            <person name="Dos Santos R.A."/>
            <person name="Damasio A.R."/>
            <person name="Diallinas G."/>
            <person name="Emri T."/>
            <person name="Fekete E."/>
            <person name="Flipphi M."/>
            <person name="Freyberg S."/>
            <person name="Gallo A."/>
            <person name="Gournas C."/>
            <person name="Habgood R."/>
            <person name="Hainaut M."/>
            <person name="Harispe M.L."/>
            <person name="Henrissat B."/>
            <person name="Hilden K.S."/>
            <person name="Hope R."/>
            <person name="Hossain A."/>
            <person name="Karabika E."/>
            <person name="Karaffa L."/>
            <person name="Karanyi Z."/>
            <person name="Krasevec N."/>
            <person name="Kuo A."/>
            <person name="Kusch H."/>
            <person name="LaButti K."/>
            <person name="Lagendijk E.L."/>
            <person name="Lapidus A."/>
            <person name="Levasseur A."/>
            <person name="Lindquist E."/>
            <person name="Lipzen A."/>
            <person name="Logrieco A.F."/>
            <person name="MacCabe A."/>
            <person name="Maekelae M.R."/>
            <person name="Malavazi I."/>
            <person name="Melin P."/>
            <person name="Meyer V."/>
            <person name="Mielnichuk N."/>
            <person name="Miskei M."/>
            <person name="Molnar A.P."/>
            <person name="Mule G."/>
            <person name="Ngan C.Y."/>
            <person name="Orejas M."/>
            <person name="Orosz E."/>
            <person name="Ouedraogo J.P."/>
            <person name="Overkamp K.M."/>
            <person name="Park H.-S."/>
            <person name="Perrone G."/>
            <person name="Piumi F."/>
            <person name="Punt P.J."/>
            <person name="Ram A.F."/>
            <person name="Ramon A."/>
            <person name="Rauscher S."/>
            <person name="Record E."/>
            <person name="Riano-Pachon D.M."/>
            <person name="Robert V."/>
            <person name="Roehrig J."/>
            <person name="Ruller R."/>
            <person name="Salamov A."/>
            <person name="Salih N.S."/>
            <person name="Samson R.A."/>
            <person name="Sandor E."/>
            <person name="Sanguinetti M."/>
            <person name="Schuetze T."/>
            <person name="Sepcic K."/>
            <person name="Shelest E."/>
            <person name="Sherlock G."/>
            <person name="Sophianopoulou V."/>
            <person name="Squina F.M."/>
            <person name="Sun H."/>
            <person name="Susca A."/>
            <person name="Todd R.B."/>
            <person name="Tsang A."/>
            <person name="Unkles S.E."/>
            <person name="van de Wiele N."/>
            <person name="van Rossen-Uffink D."/>
            <person name="Oliveira J.V."/>
            <person name="Vesth T.C."/>
            <person name="Visser J."/>
            <person name="Yu J.-H."/>
            <person name="Zhou M."/>
            <person name="Andersen M.R."/>
            <person name="Archer D.B."/>
            <person name="Baker S.E."/>
            <person name="Benoit I."/>
            <person name="Brakhage A.A."/>
            <person name="Braus G.H."/>
            <person name="Fischer R."/>
            <person name="Frisvad J.C."/>
            <person name="Goldman G.H."/>
            <person name="Houbraken J."/>
            <person name="Oakley B."/>
            <person name="Pocsi I."/>
            <person name="Scazzocchio C."/>
            <person name="Seiboth B."/>
            <person name="vanKuyk P.A."/>
            <person name="Wortman J."/>
            <person name="Dyer P.S."/>
            <person name="Grigoriev I.V."/>
        </authorList>
    </citation>
    <scope>NUCLEOTIDE SEQUENCE [LARGE SCALE GENOMIC DNA]</scope>
    <source>
        <strain evidence="10">DTO 134E9</strain>
    </source>
</reference>
<feature type="transmembrane region" description="Helical" evidence="7">
    <location>
        <begin position="135"/>
        <end position="158"/>
    </location>
</feature>
<feature type="compositionally biased region" description="Low complexity" evidence="6">
    <location>
        <begin position="303"/>
        <end position="313"/>
    </location>
</feature>
<feature type="domain" description="Rhodopsin" evidence="8">
    <location>
        <begin position="36"/>
        <end position="283"/>
    </location>
</feature>
<feature type="transmembrane region" description="Helical" evidence="7">
    <location>
        <begin position="52"/>
        <end position="78"/>
    </location>
</feature>
<keyword evidence="2 7" id="KW-0812">Transmembrane</keyword>
<dbReference type="PANTHER" id="PTHR33048:SF129">
    <property type="entry name" value="INTEGRAL MEMBRANE PROTEIN-RELATED"/>
    <property type="match status" value="1"/>
</dbReference>
<name>A0A1L9RD17_ASPWE</name>
<evidence type="ECO:0000256" key="5">
    <source>
        <dbReference type="ARBA" id="ARBA00038359"/>
    </source>
</evidence>
<feature type="region of interest" description="Disordered" evidence="6">
    <location>
        <begin position="295"/>
        <end position="328"/>
    </location>
</feature>
<keyword evidence="3 7" id="KW-1133">Transmembrane helix</keyword>
<evidence type="ECO:0000259" key="8">
    <source>
        <dbReference type="Pfam" id="PF20684"/>
    </source>
</evidence>
<proteinExistence type="inferred from homology"/>
<evidence type="ECO:0000313" key="9">
    <source>
        <dbReference type="EMBL" id="OJJ32820.1"/>
    </source>
</evidence>
<evidence type="ECO:0000313" key="10">
    <source>
        <dbReference type="Proteomes" id="UP000184383"/>
    </source>
</evidence>
<dbReference type="GeneID" id="63754299"/>
<dbReference type="Proteomes" id="UP000184383">
    <property type="component" value="Unassembled WGS sequence"/>
</dbReference>
<accession>A0A1L9RD17</accession>
<dbReference type="PANTHER" id="PTHR33048">
    <property type="entry name" value="PTH11-LIKE INTEGRAL MEMBRANE PROTEIN (AFU_ORTHOLOGUE AFUA_5G11245)"/>
    <property type="match status" value="1"/>
</dbReference>
<comment type="similarity">
    <text evidence="5">Belongs to the SAT4 family.</text>
</comment>
<protein>
    <recommendedName>
        <fullName evidence="8">Rhodopsin domain-containing protein</fullName>
    </recommendedName>
</protein>
<keyword evidence="4 7" id="KW-0472">Membrane</keyword>
<organism evidence="9 10">
    <name type="scientific">Aspergillus wentii DTO 134E9</name>
    <dbReference type="NCBI Taxonomy" id="1073089"/>
    <lineage>
        <taxon>Eukaryota</taxon>
        <taxon>Fungi</taxon>
        <taxon>Dikarya</taxon>
        <taxon>Ascomycota</taxon>
        <taxon>Pezizomycotina</taxon>
        <taxon>Eurotiomycetes</taxon>
        <taxon>Eurotiomycetidae</taxon>
        <taxon>Eurotiales</taxon>
        <taxon>Aspergillaceae</taxon>
        <taxon>Aspergillus</taxon>
        <taxon>Aspergillus subgen. Cremei</taxon>
    </lineage>
</organism>
<dbReference type="VEuPathDB" id="FungiDB:ASPWEDRAFT_594015"/>
<dbReference type="EMBL" id="KV878214">
    <property type="protein sequence ID" value="OJJ32820.1"/>
    <property type="molecule type" value="Genomic_DNA"/>
</dbReference>
<dbReference type="STRING" id="1073089.A0A1L9RD17"/>
<evidence type="ECO:0000256" key="7">
    <source>
        <dbReference type="SAM" id="Phobius"/>
    </source>
</evidence>
<feature type="transmembrane region" description="Helical" evidence="7">
    <location>
        <begin position="20"/>
        <end position="40"/>
    </location>
</feature>
<dbReference type="Pfam" id="PF20684">
    <property type="entry name" value="Fung_rhodopsin"/>
    <property type="match status" value="1"/>
</dbReference>
<feature type="transmembrane region" description="Helical" evidence="7">
    <location>
        <begin position="219"/>
        <end position="241"/>
    </location>
</feature>
<dbReference type="InterPro" id="IPR052337">
    <property type="entry name" value="SAT4-like"/>
</dbReference>
<gene>
    <name evidence="9" type="ORF">ASPWEDRAFT_594015</name>
</gene>
<sequence>MDNWPEPNYTDPATHGQGIVIANIIFGVLVLVSIVLRVYSRVRITSSFGVDDIFILFATAVALTMYVVMSVGSARYGWNRHVWDIPRLDISTTKKLNLAFQVTFSLSSGLTKLSLLCFCRRLFGNTGKLAFNFHYIILTGTIFLVSACLVGFILILLLQCRPLKAYWDSKPAYHHNCLDGAEFIFTASILNTVTDFLCTLIPMTLVWKLHMNLRQKIAVAYVFGLGILINIAGAVRIYYYYQSTQITDGDMTWVGYPTYICSTIEIGLGLIVTSAPALRPLVSHYLPRLMSETSYRRGDSRTRPTNSRSTTRPGNQSGRFGSRSYLAPDHPVPLVNTQLYKGPRAFDGIRVTQTVELTAFYQNTEQNSFCGHYEGRPQ</sequence>
<evidence type="ECO:0000256" key="4">
    <source>
        <dbReference type="ARBA" id="ARBA00023136"/>
    </source>
</evidence>
<dbReference type="AlphaFoldDB" id="A0A1L9RD17"/>
<dbReference type="OrthoDB" id="4525788at2759"/>
<evidence type="ECO:0000256" key="6">
    <source>
        <dbReference type="SAM" id="MobiDB-lite"/>
    </source>
</evidence>
<dbReference type="RefSeq" id="XP_040686497.1">
    <property type="nucleotide sequence ID" value="XM_040838451.1"/>
</dbReference>
<evidence type="ECO:0000256" key="1">
    <source>
        <dbReference type="ARBA" id="ARBA00004141"/>
    </source>
</evidence>
<evidence type="ECO:0000256" key="3">
    <source>
        <dbReference type="ARBA" id="ARBA00022989"/>
    </source>
</evidence>
<comment type="subcellular location">
    <subcellularLocation>
        <location evidence="1">Membrane</location>
        <topology evidence="1">Multi-pass membrane protein</topology>
    </subcellularLocation>
</comment>
<evidence type="ECO:0000256" key="2">
    <source>
        <dbReference type="ARBA" id="ARBA00022692"/>
    </source>
</evidence>
<dbReference type="GO" id="GO:0016020">
    <property type="term" value="C:membrane"/>
    <property type="evidence" value="ECO:0007669"/>
    <property type="project" value="UniProtKB-SubCell"/>
</dbReference>
<keyword evidence="10" id="KW-1185">Reference proteome</keyword>
<feature type="transmembrane region" description="Helical" evidence="7">
    <location>
        <begin position="253"/>
        <end position="278"/>
    </location>
</feature>
<feature type="transmembrane region" description="Helical" evidence="7">
    <location>
        <begin position="183"/>
        <end position="207"/>
    </location>
</feature>
<dbReference type="InterPro" id="IPR049326">
    <property type="entry name" value="Rhodopsin_dom_fungi"/>
</dbReference>